<dbReference type="PANTHER" id="PTHR43129">
    <property type="entry name" value="FOSMIDOMYCIN RESISTANCE PROTEIN"/>
    <property type="match status" value="1"/>
</dbReference>
<dbReference type="Gene3D" id="1.20.1250.20">
    <property type="entry name" value="MFS general substrate transporter like domains"/>
    <property type="match status" value="1"/>
</dbReference>
<feature type="transmembrane region" description="Helical" evidence="5">
    <location>
        <begin position="7"/>
        <end position="31"/>
    </location>
</feature>
<feature type="non-terminal residue" evidence="7">
    <location>
        <position position="110"/>
    </location>
</feature>
<feature type="domain" description="Major facilitator superfamily (MFS) profile" evidence="6">
    <location>
        <begin position="6"/>
        <end position="110"/>
    </location>
</feature>
<evidence type="ECO:0000256" key="4">
    <source>
        <dbReference type="ARBA" id="ARBA00023136"/>
    </source>
</evidence>
<dbReference type="PANTHER" id="PTHR43129:SF1">
    <property type="entry name" value="FOSMIDOMYCIN RESISTANCE PROTEIN"/>
    <property type="match status" value="1"/>
</dbReference>
<evidence type="ECO:0000313" key="7">
    <source>
        <dbReference type="EMBL" id="PKT70389.1"/>
    </source>
</evidence>
<organism evidence="7 8">
    <name type="scientific">Streptomyces populi</name>
    <dbReference type="NCBI Taxonomy" id="2058924"/>
    <lineage>
        <taxon>Bacteria</taxon>
        <taxon>Bacillati</taxon>
        <taxon>Actinomycetota</taxon>
        <taxon>Actinomycetes</taxon>
        <taxon>Kitasatosporales</taxon>
        <taxon>Streptomycetaceae</taxon>
        <taxon>Streptomyces</taxon>
    </lineage>
</organism>
<evidence type="ECO:0000313" key="8">
    <source>
        <dbReference type="Proteomes" id="UP000236178"/>
    </source>
</evidence>
<reference evidence="7 8" key="1">
    <citation type="submission" date="2017-12" db="EMBL/GenBank/DDBJ databases">
        <title>Streptomyces populusis sp. nov., a novel endophytic actinobacterium isolated from stems of Populus adenopoda Maxim.</title>
        <authorList>
            <person name="Wang Z."/>
        </authorList>
    </citation>
    <scope>NUCLEOTIDE SEQUENCE [LARGE SCALE GENOMIC DNA]</scope>
    <source>
        <strain evidence="7 8">A249</strain>
    </source>
</reference>
<dbReference type="InterPro" id="IPR020846">
    <property type="entry name" value="MFS_dom"/>
</dbReference>
<evidence type="ECO:0000256" key="5">
    <source>
        <dbReference type="SAM" id="Phobius"/>
    </source>
</evidence>
<dbReference type="PROSITE" id="PS50850">
    <property type="entry name" value="MFS"/>
    <property type="match status" value="1"/>
</dbReference>
<gene>
    <name evidence="7" type="ORF">CW362_24385</name>
</gene>
<dbReference type="AlphaFoldDB" id="A0A2I0SKD6"/>
<accession>A0A2I0SKD6</accession>
<dbReference type="InterPro" id="IPR036259">
    <property type="entry name" value="MFS_trans_sf"/>
</dbReference>
<feature type="transmembrane region" description="Helical" evidence="5">
    <location>
        <begin position="92"/>
        <end position="109"/>
    </location>
</feature>
<dbReference type="Proteomes" id="UP000236178">
    <property type="component" value="Unassembled WGS sequence"/>
</dbReference>
<evidence type="ECO:0000256" key="2">
    <source>
        <dbReference type="ARBA" id="ARBA00022692"/>
    </source>
</evidence>
<dbReference type="SUPFAM" id="SSF103473">
    <property type="entry name" value="MFS general substrate transporter"/>
    <property type="match status" value="1"/>
</dbReference>
<dbReference type="EMBL" id="PJOS01000051">
    <property type="protein sequence ID" value="PKT70389.1"/>
    <property type="molecule type" value="Genomic_DNA"/>
</dbReference>
<sequence>MSKNRSIMLLSVGHACVDVYQGAVASLVPYFVAERAYGYAAASGLVLAASVLSSVAQPVFGVLTDRRPMPWLLPLSTLLGGLGIALSGVSGSYGLTLLFVAVSGLGVAAY</sequence>
<dbReference type="GO" id="GO:0022857">
    <property type="term" value="F:transmembrane transporter activity"/>
    <property type="evidence" value="ECO:0007669"/>
    <property type="project" value="InterPro"/>
</dbReference>
<evidence type="ECO:0000256" key="3">
    <source>
        <dbReference type="ARBA" id="ARBA00022989"/>
    </source>
</evidence>
<comment type="caution">
    <text evidence="7">The sequence shown here is derived from an EMBL/GenBank/DDBJ whole genome shotgun (WGS) entry which is preliminary data.</text>
</comment>
<evidence type="ECO:0000259" key="6">
    <source>
        <dbReference type="PROSITE" id="PS50850"/>
    </source>
</evidence>
<proteinExistence type="predicted"/>
<keyword evidence="4 5" id="KW-0472">Membrane</keyword>
<keyword evidence="8" id="KW-1185">Reference proteome</keyword>
<keyword evidence="3 5" id="KW-1133">Transmembrane helix</keyword>
<dbReference type="GO" id="GO:0005886">
    <property type="term" value="C:plasma membrane"/>
    <property type="evidence" value="ECO:0007669"/>
    <property type="project" value="UniProtKB-SubCell"/>
</dbReference>
<comment type="subcellular location">
    <subcellularLocation>
        <location evidence="1">Cell membrane</location>
        <topology evidence="1">Multi-pass membrane protein</topology>
    </subcellularLocation>
</comment>
<protein>
    <submittedName>
        <fullName evidence="7">MFS transporter</fullName>
    </submittedName>
</protein>
<keyword evidence="2 5" id="KW-0812">Transmembrane</keyword>
<feature type="transmembrane region" description="Helical" evidence="5">
    <location>
        <begin position="37"/>
        <end position="56"/>
    </location>
</feature>
<evidence type="ECO:0000256" key="1">
    <source>
        <dbReference type="ARBA" id="ARBA00004651"/>
    </source>
</evidence>
<name>A0A2I0SKD6_9ACTN</name>